<evidence type="ECO:0000256" key="5">
    <source>
        <dbReference type="ARBA" id="ARBA00022741"/>
    </source>
</evidence>
<evidence type="ECO:0000256" key="4">
    <source>
        <dbReference type="ARBA" id="ARBA00022679"/>
    </source>
</evidence>
<dbReference type="InterPro" id="IPR005177">
    <property type="entry name" value="Kinase-pyrophosphorylase"/>
</dbReference>
<protein>
    <recommendedName>
        <fullName evidence="2">peptide deformylase</fullName>
        <ecNumber evidence="2">3.5.1.88</ecNumber>
    </recommendedName>
</protein>
<accession>A0A7J6F7Z1</accession>
<dbReference type="GO" id="GO:0005524">
    <property type="term" value="F:ATP binding"/>
    <property type="evidence" value="ECO:0007669"/>
    <property type="project" value="InterPro"/>
</dbReference>
<keyword evidence="4" id="KW-0808">Transferase</keyword>
<dbReference type="PANTHER" id="PTHR31756:SF3">
    <property type="entry name" value="PYRUVATE, PHOSPHATE DIKINASE REGULATORY PROTEIN 1, CHLOROPLASTIC"/>
    <property type="match status" value="1"/>
</dbReference>
<keyword evidence="5" id="KW-0547">Nucleotide-binding</keyword>
<name>A0A7J6F7Z1_CANSA</name>
<proteinExistence type="inferred from homology"/>
<dbReference type="EMBL" id="JAATIP010000155">
    <property type="protein sequence ID" value="KAF4365959.1"/>
    <property type="molecule type" value="Genomic_DNA"/>
</dbReference>
<dbReference type="PANTHER" id="PTHR31756">
    <property type="entry name" value="PYRUVATE, PHOSPHATE DIKINASE REGULATORY PROTEIN 1, CHLOROPLASTIC"/>
    <property type="match status" value="1"/>
</dbReference>
<comment type="similarity">
    <text evidence="1">Belongs to the polypeptide deformylase family.</text>
</comment>
<evidence type="ECO:0000313" key="8">
    <source>
        <dbReference type="Proteomes" id="UP000525078"/>
    </source>
</evidence>
<keyword evidence="3" id="KW-0723">Serine/threonine-protein kinase</keyword>
<reference evidence="7 8" key="1">
    <citation type="journal article" date="2020" name="bioRxiv">
        <title>Sequence and annotation of 42 cannabis genomes reveals extensive copy number variation in cannabinoid synthesis and pathogen resistance genes.</title>
        <authorList>
            <person name="Mckernan K.J."/>
            <person name="Helbert Y."/>
            <person name="Kane L.T."/>
            <person name="Ebling H."/>
            <person name="Zhang L."/>
            <person name="Liu B."/>
            <person name="Eaton Z."/>
            <person name="Mclaughlin S."/>
            <person name="Kingan S."/>
            <person name="Baybayan P."/>
            <person name="Concepcion G."/>
            <person name="Jordan M."/>
            <person name="Riva A."/>
            <person name="Barbazuk W."/>
            <person name="Harkins T."/>
        </authorList>
    </citation>
    <scope>NUCLEOTIDE SEQUENCE [LARGE SCALE GENOMIC DNA]</scope>
    <source>
        <strain evidence="8">cv. Jamaican Lion 4</strain>
        <tissue evidence="7">Leaf</tissue>
    </source>
</reference>
<dbReference type="AlphaFoldDB" id="A0A7J6F7Z1"/>
<evidence type="ECO:0000256" key="1">
    <source>
        <dbReference type="ARBA" id="ARBA00010759"/>
    </source>
</evidence>
<dbReference type="InterPro" id="IPR023635">
    <property type="entry name" value="Peptide_deformylase"/>
</dbReference>
<evidence type="ECO:0000256" key="6">
    <source>
        <dbReference type="ARBA" id="ARBA00022777"/>
    </source>
</evidence>
<dbReference type="EC" id="3.5.1.88" evidence="2"/>
<dbReference type="InterPro" id="IPR036821">
    <property type="entry name" value="Peptide_deformylase_sf"/>
</dbReference>
<gene>
    <name evidence="7" type="ORF">F8388_019203</name>
</gene>
<evidence type="ECO:0000313" key="7">
    <source>
        <dbReference type="EMBL" id="KAF4365959.1"/>
    </source>
</evidence>
<organism evidence="7 8">
    <name type="scientific">Cannabis sativa</name>
    <name type="common">Hemp</name>
    <name type="synonym">Marijuana</name>
    <dbReference type="NCBI Taxonomy" id="3483"/>
    <lineage>
        <taxon>Eukaryota</taxon>
        <taxon>Viridiplantae</taxon>
        <taxon>Streptophyta</taxon>
        <taxon>Embryophyta</taxon>
        <taxon>Tracheophyta</taxon>
        <taxon>Spermatophyta</taxon>
        <taxon>Magnoliopsida</taxon>
        <taxon>eudicotyledons</taxon>
        <taxon>Gunneridae</taxon>
        <taxon>Pentapetalae</taxon>
        <taxon>rosids</taxon>
        <taxon>fabids</taxon>
        <taxon>Rosales</taxon>
        <taxon>Cannabaceae</taxon>
        <taxon>Cannabis</taxon>
    </lineage>
</organism>
<dbReference type="GO" id="GO:0042586">
    <property type="term" value="F:peptide deformylase activity"/>
    <property type="evidence" value="ECO:0007669"/>
    <property type="project" value="UniProtKB-EC"/>
</dbReference>
<evidence type="ECO:0000256" key="2">
    <source>
        <dbReference type="ARBA" id="ARBA00012175"/>
    </source>
</evidence>
<dbReference type="Pfam" id="PF01327">
    <property type="entry name" value="Pep_deformylase"/>
    <property type="match status" value="1"/>
</dbReference>
<comment type="caution">
    <text evidence="7">The sequence shown here is derived from an EMBL/GenBank/DDBJ whole genome shotgun (WGS) entry which is preliminary data.</text>
</comment>
<sequence>MKTIKDNPRFGRAWKKIDDRDIEIDDVEPLMEILKQAAKEGAMVGYTLADPSMAEAVKASLQVGYKVANVWIVMGLDLPKRLFQVDPEKISTPSLPSPDLKPPLMAVQPSPTRMSSNSYVLQQFYSHASPSIARAVWLLGLGEKKRTSMPDIVNAGKPVLHEPAKEVEVREIGSHKLQNIIDDMVAAMSKAPGVGLAAPQI</sequence>
<keyword evidence="6" id="KW-0418">Kinase</keyword>
<dbReference type="GO" id="GO:0004674">
    <property type="term" value="F:protein serine/threonine kinase activity"/>
    <property type="evidence" value="ECO:0007669"/>
    <property type="project" value="UniProtKB-KW"/>
</dbReference>
<dbReference type="Gene3D" id="3.90.45.10">
    <property type="entry name" value="Peptide deformylase"/>
    <property type="match status" value="1"/>
</dbReference>
<dbReference type="SUPFAM" id="SSF56420">
    <property type="entry name" value="Peptide deformylase"/>
    <property type="match status" value="1"/>
</dbReference>
<dbReference type="Proteomes" id="UP000525078">
    <property type="component" value="Unassembled WGS sequence"/>
</dbReference>
<evidence type="ECO:0000256" key="3">
    <source>
        <dbReference type="ARBA" id="ARBA00022527"/>
    </source>
</evidence>